<dbReference type="Gene3D" id="1.20.1260.10">
    <property type="match status" value="1"/>
</dbReference>
<dbReference type="InterPro" id="IPR012347">
    <property type="entry name" value="Ferritin-like"/>
</dbReference>
<evidence type="ECO:0000313" key="3">
    <source>
        <dbReference type="Proteomes" id="UP000057158"/>
    </source>
</evidence>
<dbReference type="RefSeq" id="WP_053549791.1">
    <property type="nucleotide sequence ID" value="NZ_CP010802.1"/>
</dbReference>
<organism evidence="2 3">
    <name type="scientific">Desulfuromonas soudanensis</name>
    <dbReference type="NCBI Taxonomy" id="1603606"/>
    <lineage>
        <taxon>Bacteria</taxon>
        <taxon>Pseudomonadati</taxon>
        <taxon>Thermodesulfobacteriota</taxon>
        <taxon>Desulfuromonadia</taxon>
        <taxon>Desulfuromonadales</taxon>
        <taxon>Desulfuromonadaceae</taxon>
        <taxon>Desulfuromonas</taxon>
    </lineage>
</organism>
<dbReference type="PATRIC" id="fig|1603606.3.peg.892"/>
<dbReference type="PANTHER" id="PTHR33531">
    <property type="entry name" value="RUBRERYTHRIN SUBFAMILY"/>
    <property type="match status" value="1"/>
</dbReference>
<dbReference type="PANTHER" id="PTHR33531:SF7">
    <property type="entry name" value="HYPOTHETICAL MEMBRANE PROTEIN, CONSERVED"/>
    <property type="match status" value="1"/>
</dbReference>
<name>A0A0M5IVG2_9BACT</name>
<evidence type="ECO:0000313" key="2">
    <source>
        <dbReference type="EMBL" id="ALC15598.1"/>
    </source>
</evidence>
<feature type="domain" description="Rubrerythrin diiron-binding" evidence="1">
    <location>
        <begin position="5"/>
        <end position="137"/>
    </location>
</feature>
<dbReference type="GO" id="GO:0016491">
    <property type="term" value="F:oxidoreductase activity"/>
    <property type="evidence" value="ECO:0007669"/>
    <property type="project" value="InterPro"/>
</dbReference>
<proteinExistence type="predicted"/>
<dbReference type="OrthoDB" id="9792569at2"/>
<dbReference type="EMBL" id="CP010802">
    <property type="protein sequence ID" value="ALC15598.1"/>
    <property type="molecule type" value="Genomic_DNA"/>
</dbReference>
<sequence length="171" mass="19539">MNVFDFAMKMEVDGKAYYEKLAKKADLAGLKTIFSRLAEDEQKHYDIFQELKAGARAPAMPETTILNEARNIFAELPKGEAALKNVADDLEAYQHAMKLETDSFRLYEDAAAKEKDPGVKALLLKIAGEEHKHFNILGNIFHFVNAPNQFLAWREFSNLDEFHQFGRDVDR</sequence>
<dbReference type="KEGG" id="des:DSOUD_0811"/>
<gene>
    <name evidence="2" type="ORF">DSOUD_0811</name>
</gene>
<dbReference type="InterPro" id="IPR009078">
    <property type="entry name" value="Ferritin-like_SF"/>
</dbReference>
<evidence type="ECO:0000259" key="1">
    <source>
        <dbReference type="Pfam" id="PF02915"/>
    </source>
</evidence>
<accession>A0A0M5IVG2</accession>
<reference evidence="2 3" key="1">
    <citation type="submission" date="2015-07" db="EMBL/GenBank/DDBJ databases">
        <title>Isolation and Genomic Characterization of a Novel Halophilic Metal-Reducing Deltaproteobacterium from the Deep Subsurface.</title>
        <authorList>
            <person name="Badalamenti J.P."/>
            <person name="Summers Z.M."/>
            <person name="Gralnick J.A."/>
            <person name="Bond D.R."/>
        </authorList>
    </citation>
    <scope>NUCLEOTIDE SEQUENCE [LARGE SCALE GENOMIC DNA]</scope>
    <source>
        <strain evidence="2 3">WTL</strain>
    </source>
</reference>
<dbReference type="CDD" id="cd01045">
    <property type="entry name" value="Ferritin_like_AB"/>
    <property type="match status" value="1"/>
</dbReference>
<dbReference type="STRING" id="1603606.DSOUD_0811"/>
<dbReference type="SUPFAM" id="SSF47240">
    <property type="entry name" value="Ferritin-like"/>
    <property type="match status" value="1"/>
</dbReference>
<dbReference type="AlphaFoldDB" id="A0A0M5IVG2"/>
<dbReference type="Proteomes" id="UP000057158">
    <property type="component" value="Chromosome"/>
</dbReference>
<dbReference type="InterPro" id="IPR003251">
    <property type="entry name" value="Rr_diiron-bd_dom"/>
</dbReference>
<dbReference type="GO" id="GO:0046872">
    <property type="term" value="F:metal ion binding"/>
    <property type="evidence" value="ECO:0007669"/>
    <property type="project" value="InterPro"/>
</dbReference>
<dbReference type="Pfam" id="PF02915">
    <property type="entry name" value="Rubrerythrin"/>
    <property type="match status" value="1"/>
</dbReference>
<keyword evidence="3" id="KW-1185">Reference proteome</keyword>
<protein>
    <submittedName>
        <fullName evidence="2">Rubrerythrin</fullName>
    </submittedName>
</protein>